<dbReference type="Gene3D" id="3.40.50.720">
    <property type="entry name" value="NAD(P)-binding Rossmann-like Domain"/>
    <property type="match status" value="1"/>
</dbReference>
<evidence type="ECO:0000259" key="1">
    <source>
        <dbReference type="Pfam" id="PF01370"/>
    </source>
</evidence>
<dbReference type="PANTHER" id="PTHR48079">
    <property type="entry name" value="PROTEIN YEEZ"/>
    <property type="match status" value="1"/>
</dbReference>
<dbReference type="GO" id="GO:0005737">
    <property type="term" value="C:cytoplasm"/>
    <property type="evidence" value="ECO:0007669"/>
    <property type="project" value="TreeGrafter"/>
</dbReference>
<dbReference type="PANTHER" id="PTHR48079:SF6">
    <property type="entry name" value="NAD(P)-BINDING DOMAIN-CONTAINING PROTEIN-RELATED"/>
    <property type="match status" value="1"/>
</dbReference>
<dbReference type="EMBL" id="BART01036764">
    <property type="protein sequence ID" value="GAH14262.1"/>
    <property type="molecule type" value="Genomic_DNA"/>
</dbReference>
<name>X1D263_9ZZZZ</name>
<accession>X1D263</accession>
<dbReference type="SUPFAM" id="SSF51735">
    <property type="entry name" value="NAD(P)-binding Rossmann-fold domains"/>
    <property type="match status" value="1"/>
</dbReference>
<dbReference type="InterPro" id="IPR051783">
    <property type="entry name" value="NAD(P)-dependent_oxidoreduct"/>
</dbReference>
<feature type="non-terminal residue" evidence="2">
    <location>
        <position position="1"/>
    </location>
</feature>
<dbReference type="GO" id="GO:0004029">
    <property type="term" value="F:aldehyde dehydrogenase (NAD+) activity"/>
    <property type="evidence" value="ECO:0007669"/>
    <property type="project" value="TreeGrafter"/>
</dbReference>
<dbReference type="InterPro" id="IPR036291">
    <property type="entry name" value="NAD(P)-bd_dom_sf"/>
</dbReference>
<organism evidence="2">
    <name type="scientific">marine sediment metagenome</name>
    <dbReference type="NCBI Taxonomy" id="412755"/>
    <lineage>
        <taxon>unclassified sequences</taxon>
        <taxon>metagenomes</taxon>
        <taxon>ecological metagenomes</taxon>
    </lineage>
</organism>
<feature type="domain" description="NAD-dependent epimerase/dehydratase" evidence="1">
    <location>
        <begin position="1"/>
        <end position="119"/>
    </location>
</feature>
<dbReference type="AlphaFoldDB" id="X1D263"/>
<sequence>FVHCSSAGVLGAIKNPPADESYPYNPSNIYEKTKAEAEKLVLKYHHEQGLPVIIIRPEFVYGPGDMHVLGLFKAIQKKRFFIIGDGNSTLHPTYIDDLIHGLILCMDKQRAIGEIYIIAGERFVTVKELADIIAEELNVSLSKIHIPIWLANMCASALEKIGKIS</sequence>
<dbReference type="Pfam" id="PF01370">
    <property type="entry name" value="Epimerase"/>
    <property type="match status" value="1"/>
</dbReference>
<comment type="caution">
    <text evidence="2">The sequence shown here is derived from an EMBL/GenBank/DDBJ whole genome shotgun (WGS) entry which is preliminary data.</text>
</comment>
<dbReference type="InterPro" id="IPR001509">
    <property type="entry name" value="Epimerase_deHydtase"/>
</dbReference>
<reference evidence="2" key="1">
    <citation type="journal article" date="2014" name="Front. Microbiol.">
        <title>High frequency of phylogenetically diverse reductive dehalogenase-homologous genes in deep subseafloor sedimentary metagenomes.</title>
        <authorList>
            <person name="Kawai M."/>
            <person name="Futagami T."/>
            <person name="Toyoda A."/>
            <person name="Takaki Y."/>
            <person name="Nishi S."/>
            <person name="Hori S."/>
            <person name="Arai W."/>
            <person name="Tsubouchi T."/>
            <person name="Morono Y."/>
            <person name="Uchiyama I."/>
            <person name="Ito T."/>
            <person name="Fujiyama A."/>
            <person name="Inagaki F."/>
            <person name="Takami H."/>
        </authorList>
    </citation>
    <scope>NUCLEOTIDE SEQUENCE</scope>
    <source>
        <strain evidence="2">Expedition CK06-06</strain>
    </source>
</reference>
<gene>
    <name evidence="2" type="ORF">S01H4_61841</name>
</gene>
<evidence type="ECO:0000313" key="2">
    <source>
        <dbReference type="EMBL" id="GAH14262.1"/>
    </source>
</evidence>
<protein>
    <recommendedName>
        <fullName evidence="1">NAD-dependent epimerase/dehydratase domain-containing protein</fullName>
    </recommendedName>
</protein>
<proteinExistence type="predicted"/>
<feature type="non-terminal residue" evidence="2">
    <location>
        <position position="165"/>
    </location>
</feature>